<dbReference type="InterPro" id="IPR036138">
    <property type="entry name" value="PBP_dimer_sf"/>
</dbReference>
<dbReference type="GO" id="GO:0006508">
    <property type="term" value="P:proteolysis"/>
    <property type="evidence" value="ECO:0007669"/>
    <property type="project" value="UniProtKB-KW"/>
</dbReference>
<evidence type="ECO:0000256" key="4">
    <source>
        <dbReference type="ARBA" id="ARBA00022519"/>
    </source>
</evidence>
<keyword evidence="18" id="KW-0808">Transferase</keyword>
<dbReference type="EMBL" id="QQAX01000012">
    <property type="protein sequence ID" value="RDI42851.1"/>
    <property type="molecule type" value="Genomic_DNA"/>
</dbReference>
<name>A0A370GGR0_9COXI</name>
<dbReference type="EC" id="3.4.16.4" evidence="14"/>
<organism evidence="18 19">
    <name type="scientific">Aquicella lusitana</name>
    <dbReference type="NCBI Taxonomy" id="254246"/>
    <lineage>
        <taxon>Bacteria</taxon>
        <taxon>Pseudomonadati</taxon>
        <taxon>Pseudomonadota</taxon>
        <taxon>Gammaproteobacteria</taxon>
        <taxon>Legionellales</taxon>
        <taxon>Coxiellaceae</taxon>
        <taxon>Aquicella</taxon>
    </lineage>
</organism>
<dbReference type="GO" id="GO:0008658">
    <property type="term" value="F:penicillin binding"/>
    <property type="evidence" value="ECO:0007669"/>
    <property type="project" value="UniProtKB-UniRule"/>
</dbReference>
<evidence type="ECO:0000256" key="12">
    <source>
        <dbReference type="ARBA" id="ARBA00023136"/>
    </source>
</evidence>
<keyword evidence="11 14" id="KW-1133">Transmembrane helix</keyword>
<comment type="similarity">
    <text evidence="14">Belongs to the transpeptidase family. MrdA subfamily.</text>
</comment>
<evidence type="ECO:0000256" key="1">
    <source>
        <dbReference type="ARBA" id="ARBA00004167"/>
    </source>
</evidence>
<evidence type="ECO:0000259" key="16">
    <source>
        <dbReference type="Pfam" id="PF00905"/>
    </source>
</evidence>
<keyword evidence="4 14" id="KW-0997">Cell inner membrane</keyword>
<dbReference type="GO" id="GO:0005886">
    <property type="term" value="C:plasma membrane"/>
    <property type="evidence" value="ECO:0007669"/>
    <property type="project" value="UniProtKB-SubCell"/>
</dbReference>
<dbReference type="Pfam" id="PF00905">
    <property type="entry name" value="Transpeptidase"/>
    <property type="match status" value="1"/>
</dbReference>
<feature type="transmembrane region" description="Helical" evidence="14">
    <location>
        <begin position="21"/>
        <end position="41"/>
    </location>
</feature>
<dbReference type="GO" id="GO:0009002">
    <property type="term" value="F:serine-type D-Ala-D-Ala carboxypeptidase activity"/>
    <property type="evidence" value="ECO:0007669"/>
    <property type="project" value="UniProtKB-UniRule"/>
</dbReference>
<keyword evidence="14" id="KW-0862">Zinc</keyword>
<feature type="region of interest" description="Disordered" evidence="15">
    <location>
        <begin position="546"/>
        <end position="565"/>
    </location>
</feature>
<comment type="function">
    <text evidence="14">Catalyzes cross-linking of the peptidoglycan cell wall.</text>
</comment>
<dbReference type="GO" id="GO:0071555">
    <property type="term" value="P:cell wall organization"/>
    <property type="evidence" value="ECO:0007669"/>
    <property type="project" value="UniProtKB-KW"/>
</dbReference>
<evidence type="ECO:0000256" key="3">
    <source>
        <dbReference type="ARBA" id="ARBA00022475"/>
    </source>
</evidence>
<feature type="binding site" evidence="14">
    <location>
        <position position="350"/>
    </location>
    <ligand>
        <name>Zn(2+)</name>
        <dbReference type="ChEBI" id="CHEBI:29105"/>
    </ligand>
</feature>
<dbReference type="SUPFAM" id="SSF56601">
    <property type="entry name" value="beta-lactamase/transpeptidase-like"/>
    <property type="match status" value="1"/>
</dbReference>
<evidence type="ECO:0000256" key="11">
    <source>
        <dbReference type="ARBA" id="ARBA00022989"/>
    </source>
</evidence>
<keyword evidence="10 14" id="KW-0573">Peptidoglycan synthesis</keyword>
<evidence type="ECO:0000256" key="7">
    <source>
        <dbReference type="ARBA" id="ARBA00022692"/>
    </source>
</evidence>
<keyword evidence="7 14" id="KW-0812">Transmembrane</keyword>
<proteinExistence type="inferred from homology"/>
<keyword evidence="9 14" id="KW-0133">Cell shape</keyword>
<keyword evidence="8 14" id="KW-0378">Hydrolase</keyword>
<dbReference type="UniPathway" id="UPA00219"/>
<evidence type="ECO:0000256" key="10">
    <source>
        <dbReference type="ARBA" id="ARBA00022984"/>
    </source>
</evidence>
<dbReference type="GO" id="GO:0009252">
    <property type="term" value="P:peptidoglycan biosynthetic process"/>
    <property type="evidence" value="ECO:0007669"/>
    <property type="project" value="UniProtKB-UniRule"/>
</dbReference>
<dbReference type="AlphaFoldDB" id="A0A370GGR0"/>
<feature type="active site" description="Acyl-ester intermediate" evidence="14">
    <location>
        <position position="326"/>
    </location>
</feature>
<dbReference type="GO" id="GO:0071972">
    <property type="term" value="F:peptidoglycan L,D-transpeptidase activity"/>
    <property type="evidence" value="ECO:0007669"/>
    <property type="project" value="TreeGrafter"/>
</dbReference>
<dbReference type="PANTHER" id="PTHR30627:SF2">
    <property type="entry name" value="PEPTIDOGLYCAN D,D-TRANSPEPTIDASE MRDA"/>
    <property type="match status" value="1"/>
</dbReference>
<feature type="domain" description="Penicillin-binding protein dimerisation" evidence="17">
    <location>
        <begin position="64"/>
        <end position="235"/>
    </location>
</feature>
<dbReference type="InterPro" id="IPR005311">
    <property type="entry name" value="PBP_dimer"/>
</dbReference>
<comment type="cofactor">
    <cofactor evidence="14">
        <name>Zn(2+)</name>
        <dbReference type="ChEBI" id="CHEBI:29105"/>
    </cofactor>
    <text evidence="14">Binds one Zn(2+) ion per subunit.</text>
</comment>
<evidence type="ECO:0000256" key="15">
    <source>
        <dbReference type="SAM" id="MobiDB-lite"/>
    </source>
</evidence>
<accession>A0A370GGR0</accession>
<dbReference type="Gene3D" id="3.30.1390.30">
    <property type="entry name" value="Penicillin-binding protein 2a, domain 3"/>
    <property type="match status" value="1"/>
</dbReference>
<dbReference type="HAMAP" id="MF_02081">
    <property type="entry name" value="MrdA_transpept"/>
    <property type="match status" value="1"/>
</dbReference>
<dbReference type="GO" id="GO:0016740">
    <property type="term" value="F:transferase activity"/>
    <property type="evidence" value="ECO:0007669"/>
    <property type="project" value="UniProtKB-KW"/>
</dbReference>
<feature type="binding site" evidence="14">
    <location>
        <position position="384"/>
    </location>
    <ligand>
        <name>Zn(2+)</name>
        <dbReference type="ChEBI" id="CHEBI:29105"/>
    </ligand>
</feature>
<evidence type="ECO:0000259" key="17">
    <source>
        <dbReference type="Pfam" id="PF03717"/>
    </source>
</evidence>
<keyword evidence="6 14" id="KW-0645">Protease</keyword>
<dbReference type="InterPro" id="IPR050515">
    <property type="entry name" value="Beta-lactam/transpept"/>
</dbReference>
<dbReference type="InterPro" id="IPR017790">
    <property type="entry name" value="Penicillin-binding_protein_2"/>
</dbReference>
<feature type="domain" description="Penicillin-binding protein transpeptidase" evidence="16">
    <location>
        <begin position="267"/>
        <end position="603"/>
    </location>
</feature>
<feature type="binding site" evidence="14">
    <location>
        <position position="371"/>
    </location>
    <ligand>
        <name>Zn(2+)</name>
        <dbReference type="ChEBI" id="CHEBI:29105"/>
    </ligand>
</feature>
<comment type="pathway">
    <text evidence="14">Cell wall biogenesis; peptidoglycan biosynthesis.</text>
</comment>
<protein>
    <recommendedName>
        <fullName evidence="14">Peptidoglycan D,D-transpeptidase MrdA</fullName>
        <ecNumber evidence="14">3.4.16.4</ecNumber>
    </recommendedName>
    <alternativeName>
        <fullName evidence="14">Penicillin-binding protein 2</fullName>
        <shortName evidence="14">PBP-2</shortName>
    </alternativeName>
</protein>
<dbReference type="GO" id="GO:0008270">
    <property type="term" value="F:zinc ion binding"/>
    <property type="evidence" value="ECO:0007669"/>
    <property type="project" value="UniProtKB-UniRule"/>
</dbReference>
<evidence type="ECO:0000256" key="14">
    <source>
        <dbReference type="HAMAP-Rule" id="MF_02081"/>
    </source>
</evidence>
<evidence type="ECO:0000313" key="18">
    <source>
        <dbReference type="EMBL" id="RDI42851.1"/>
    </source>
</evidence>
<evidence type="ECO:0000256" key="2">
    <source>
        <dbReference type="ARBA" id="ARBA00004236"/>
    </source>
</evidence>
<evidence type="ECO:0000256" key="6">
    <source>
        <dbReference type="ARBA" id="ARBA00022670"/>
    </source>
</evidence>
<dbReference type="InterPro" id="IPR012338">
    <property type="entry name" value="Beta-lactam/transpept-like"/>
</dbReference>
<evidence type="ECO:0000256" key="8">
    <source>
        <dbReference type="ARBA" id="ARBA00022801"/>
    </source>
</evidence>
<evidence type="ECO:0000313" key="19">
    <source>
        <dbReference type="Proteomes" id="UP000254720"/>
    </source>
</evidence>
<feature type="binding site" evidence="14">
    <location>
        <position position="365"/>
    </location>
    <ligand>
        <name>Zn(2+)</name>
        <dbReference type="ChEBI" id="CHEBI:29105"/>
    </ligand>
</feature>
<dbReference type="SUPFAM" id="SSF56519">
    <property type="entry name" value="Penicillin binding protein dimerisation domain"/>
    <property type="match status" value="1"/>
</dbReference>
<keyword evidence="5 14" id="KW-0121">Carboxypeptidase</keyword>
<dbReference type="Gene3D" id="3.90.1310.10">
    <property type="entry name" value="Penicillin-binding protein 2a (Domain 2)"/>
    <property type="match status" value="1"/>
</dbReference>
<keyword evidence="14" id="KW-0479">Metal-binding</keyword>
<gene>
    <name evidence="14" type="primary">mrdA</name>
    <name evidence="18" type="ORF">C8D86_11249</name>
</gene>
<dbReference type="NCBIfam" id="TIGR03423">
    <property type="entry name" value="pbp2_mrdA"/>
    <property type="match status" value="1"/>
</dbReference>
<comment type="catalytic activity">
    <reaction evidence="14">
        <text>Preferential cleavage: (Ac)2-L-Lys-D-Ala-|-D-Ala. Also transpeptidation of peptidyl-alanyl moieties that are N-acyl substituents of D-alanine.</text>
        <dbReference type="EC" id="3.4.16.4"/>
    </reaction>
</comment>
<dbReference type="PANTHER" id="PTHR30627">
    <property type="entry name" value="PEPTIDOGLYCAN D,D-TRANSPEPTIDASE"/>
    <property type="match status" value="1"/>
</dbReference>
<evidence type="ECO:0000256" key="9">
    <source>
        <dbReference type="ARBA" id="ARBA00022960"/>
    </source>
</evidence>
<keyword evidence="13 14" id="KW-0961">Cell wall biogenesis/degradation</keyword>
<dbReference type="Gene3D" id="3.40.710.10">
    <property type="entry name" value="DD-peptidase/beta-lactamase superfamily"/>
    <property type="match status" value="1"/>
</dbReference>
<dbReference type="OrthoDB" id="9766847at2"/>
<keyword evidence="12 14" id="KW-0472">Membrane</keyword>
<dbReference type="InterPro" id="IPR001460">
    <property type="entry name" value="PCN-bd_Tpept"/>
</dbReference>
<comment type="subcellular location">
    <subcellularLocation>
        <location evidence="14">Cell inner membrane</location>
        <topology evidence="14">Single-pass membrane protein</topology>
    </subcellularLocation>
    <subcellularLocation>
        <location evidence="2">Cell membrane</location>
    </subcellularLocation>
    <subcellularLocation>
        <location evidence="1">Membrane</location>
        <topology evidence="1">Single-pass membrane protein</topology>
    </subcellularLocation>
</comment>
<feature type="compositionally biased region" description="Basic and acidic residues" evidence="15">
    <location>
        <begin position="553"/>
        <end position="565"/>
    </location>
</feature>
<keyword evidence="3 14" id="KW-1003">Cell membrane</keyword>
<comment type="caution">
    <text evidence="18">The sequence shown here is derived from an EMBL/GenBank/DDBJ whole genome shotgun (WGS) entry which is preliminary data.</text>
</comment>
<dbReference type="GO" id="GO:0008360">
    <property type="term" value="P:regulation of cell shape"/>
    <property type="evidence" value="ECO:0007669"/>
    <property type="project" value="UniProtKB-KW"/>
</dbReference>
<evidence type="ECO:0000256" key="5">
    <source>
        <dbReference type="ARBA" id="ARBA00022645"/>
    </source>
</evidence>
<dbReference type="RefSeq" id="WP_114834511.1">
    <property type="nucleotide sequence ID" value="NZ_LR699114.1"/>
</dbReference>
<sequence length="628" mass="70635">MYKRIPIKNHQQEIQLTAKRTMLALAIICFLISLLVLRLAYLQITKHNVYSTLSTKNWLDLVPIEPTRGLIYDRNGVLLTENIPVFSLDIIPVQVTELNKTIAALKKIIVLSDNDISQFRRQLRQHRRFDEIPLKLRLTEEEVARFAENQFRFPGVLIKARLMRYYPYGKSFSHVLGYVGRINAQELSEIDQTNYSASHYIGKLGIEKYYEEELHGKVGYEEVENDANGKPIRVIKEIKGTPGKNIYLTLDSGLQFAAEKALSGHNGAVVAIQPATGQILAMVSEPGYDPNLFVLGISQKDYQALQGSEDRPLYNRALRGLYPFASTIKPFYALQGLDTGVVTPTDTIWDPGWFQLPNSSHRFHDHRRGGHGTVNLSKAIITSCDIYFYELANKMGIRRMGAILNQFGFGTLTGIDLDDELPGIVASPEWKRRMKGERWYDGDTIISAIGQGFMQATPLQLAAATATLANRGQRFMPFLLLGEQLPGKAYVSQQPISLDPVTLQDDVYWDIVIKAMQDVVASPGGTAYRAFGPHNYTYTIAAKTGTAQVSRRRNPDEQDKQENLPEKLRDHNLFIAFAPADKPKIALAIITEHSHVAAETARAIFDYYLGTQQNVTRHSPNKIEKTPA</sequence>
<dbReference type="Pfam" id="PF03717">
    <property type="entry name" value="PBP_dimer"/>
    <property type="match status" value="1"/>
</dbReference>
<dbReference type="Proteomes" id="UP000254720">
    <property type="component" value="Unassembled WGS sequence"/>
</dbReference>
<keyword evidence="19" id="KW-1185">Reference proteome</keyword>
<evidence type="ECO:0000256" key="13">
    <source>
        <dbReference type="ARBA" id="ARBA00023316"/>
    </source>
</evidence>
<reference evidence="18 19" key="1">
    <citation type="submission" date="2018-07" db="EMBL/GenBank/DDBJ databases">
        <title>Genomic Encyclopedia of Type Strains, Phase IV (KMG-IV): sequencing the most valuable type-strain genomes for metagenomic binning, comparative biology and taxonomic classification.</title>
        <authorList>
            <person name="Goeker M."/>
        </authorList>
    </citation>
    <scope>NUCLEOTIDE SEQUENCE [LARGE SCALE GENOMIC DNA]</scope>
    <source>
        <strain evidence="18 19">DSM 16500</strain>
    </source>
</reference>